<sequence>MMTETLLTLNALALLLRLLNSPSPGISGSLLFEEFPAVAGELVSGLFLKPTGCLGYLTDGHQGFADLVWCPEIRRHRYFSVSAGWVEVSAERINRYMVDVAVLLIWLQGLFGIGVHHRITSLIPDRFWHLGSTRFHGCLTHVYFVRSLDSTERLLTFMSALEREASRAPAIVVCSSSRLPERMGLPRDMALEPLVSLMSRSHEHCFLDDLSIRAILRGSSVAMSEEGGIGLSFTSDYRRVYWNGESYALTKKQSAVMEALHREGGRAHKDLLRAAAETNEELHRIMRNKIDGKWVLHPLWNTLIKKEGGGYYFLDGRL</sequence>
<dbReference type="STRING" id="349521.HCH_05617"/>
<dbReference type="AlphaFoldDB" id="Q2SAP9"/>
<proteinExistence type="predicted"/>
<reference evidence="1 2" key="1">
    <citation type="journal article" date="2005" name="Nucleic Acids Res.">
        <title>Genomic blueprint of Hahella chejuensis, a marine microbe producing an algicidal agent.</title>
        <authorList>
            <person name="Jeong H."/>
            <person name="Yim J.H."/>
            <person name="Lee C."/>
            <person name="Choi S.-H."/>
            <person name="Park Y.K."/>
            <person name="Yoon S.H."/>
            <person name="Hur C.-G."/>
            <person name="Kang H.-Y."/>
            <person name="Kim D."/>
            <person name="Lee H.H."/>
            <person name="Park K.H."/>
            <person name="Park S.-H."/>
            <person name="Park H.-S."/>
            <person name="Lee H.K."/>
            <person name="Oh T.K."/>
            <person name="Kim J.F."/>
        </authorList>
    </citation>
    <scope>NUCLEOTIDE SEQUENCE [LARGE SCALE GENOMIC DNA]</scope>
    <source>
        <strain evidence="1 2">KCTC 2396</strain>
    </source>
</reference>
<dbReference type="KEGG" id="hch:HCH_05617"/>
<dbReference type="eggNOG" id="COG0745">
    <property type="taxonomic scope" value="Bacteria"/>
</dbReference>
<evidence type="ECO:0000313" key="1">
    <source>
        <dbReference type="EMBL" id="ABC32275.1"/>
    </source>
</evidence>
<organism evidence="1 2">
    <name type="scientific">Hahella chejuensis (strain KCTC 2396)</name>
    <dbReference type="NCBI Taxonomy" id="349521"/>
    <lineage>
        <taxon>Bacteria</taxon>
        <taxon>Pseudomonadati</taxon>
        <taxon>Pseudomonadota</taxon>
        <taxon>Gammaproteobacteria</taxon>
        <taxon>Oceanospirillales</taxon>
        <taxon>Hahellaceae</taxon>
        <taxon>Hahella</taxon>
    </lineage>
</organism>
<keyword evidence="2" id="KW-1185">Reference proteome</keyword>
<protein>
    <submittedName>
        <fullName evidence="1">Uncharacterized protein</fullName>
    </submittedName>
</protein>
<evidence type="ECO:0000313" key="2">
    <source>
        <dbReference type="Proteomes" id="UP000000238"/>
    </source>
</evidence>
<dbReference type="HOGENOM" id="CLU_073272_0_0_6"/>
<accession>Q2SAP9</accession>
<dbReference type="RefSeq" id="WP_011399337.1">
    <property type="nucleotide sequence ID" value="NC_007645.1"/>
</dbReference>
<dbReference type="EMBL" id="CP000155">
    <property type="protein sequence ID" value="ABC32275.1"/>
    <property type="molecule type" value="Genomic_DNA"/>
</dbReference>
<dbReference type="Proteomes" id="UP000000238">
    <property type="component" value="Chromosome"/>
</dbReference>
<gene>
    <name evidence="1" type="ordered locus">HCH_05617</name>
</gene>
<name>Q2SAP9_HAHCH</name>